<feature type="region of interest" description="Disordered" evidence="1">
    <location>
        <begin position="1"/>
        <end position="23"/>
    </location>
</feature>
<evidence type="ECO:0000313" key="3">
    <source>
        <dbReference type="Proteomes" id="UP000018817"/>
    </source>
</evidence>
<sequence>MVPLRVTVPRSTTDRRISPNVSSGGVIQSRICALSKMIAPSPVSP</sequence>
<proteinExistence type="predicted"/>
<protein>
    <submittedName>
        <fullName evidence="2">Uncharacterized protein</fullName>
    </submittedName>
</protein>
<accession>W2R4H9</accession>
<dbReference type="EMBL" id="KI669564">
    <property type="protein sequence ID" value="ETN20292.1"/>
    <property type="molecule type" value="Genomic_DNA"/>
</dbReference>
<evidence type="ECO:0000256" key="1">
    <source>
        <dbReference type="SAM" id="MobiDB-lite"/>
    </source>
</evidence>
<dbReference type="Proteomes" id="UP000018817">
    <property type="component" value="Unassembled WGS sequence"/>
</dbReference>
<dbReference type="AlphaFoldDB" id="W2R4H9"/>
<organism evidence="2 3">
    <name type="scientific">Phytophthora nicotianae (strain INRA-310)</name>
    <name type="common">Phytophthora parasitica</name>
    <dbReference type="NCBI Taxonomy" id="761204"/>
    <lineage>
        <taxon>Eukaryota</taxon>
        <taxon>Sar</taxon>
        <taxon>Stramenopiles</taxon>
        <taxon>Oomycota</taxon>
        <taxon>Peronosporomycetes</taxon>
        <taxon>Peronosporales</taxon>
        <taxon>Peronosporaceae</taxon>
        <taxon>Phytophthora</taxon>
    </lineage>
</organism>
<gene>
    <name evidence="2" type="ORF">PPTG_21268</name>
</gene>
<name>W2R4H9_PHYN3</name>
<reference evidence="2 3" key="2">
    <citation type="submission" date="2013-11" db="EMBL/GenBank/DDBJ databases">
        <title>The Genome Sequence of Phytophthora parasitica INRA-310.</title>
        <authorList>
            <consortium name="The Broad Institute Genomics Platform"/>
            <person name="Russ C."/>
            <person name="Tyler B."/>
            <person name="Panabieres F."/>
            <person name="Shan W."/>
            <person name="Tripathy S."/>
            <person name="Grunwald N."/>
            <person name="Machado M."/>
            <person name="Johnson C.S."/>
            <person name="Arredondo F."/>
            <person name="Hong C."/>
            <person name="Coffey M."/>
            <person name="Young S.K."/>
            <person name="Zeng Q."/>
            <person name="Gargeya S."/>
            <person name="Fitzgerald M."/>
            <person name="Abouelleil A."/>
            <person name="Alvarado L."/>
            <person name="Chapman S.B."/>
            <person name="Gainer-Dewar J."/>
            <person name="Goldberg J."/>
            <person name="Griggs A."/>
            <person name="Gujja S."/>
            <person name="Hansen M."/>
            <person name="Howarth C."/>
            <person name="Imamovic A."/>
            <person name="Ireland A."/>
            <person name="Larimer J."/>
            <person name="McCowan C."/>
            <person name="Murphy C."/>
            <person name="Pearson M."/>
            <person name="Poon T.W."/>
            <person name="Priest M."/>
            <person name="Roberts A."/>
            <person name="Saif S."/>
            <person name="Shea T."/>
            <person name="Sykes S."/>
            <person name="Wortman J."/>
            <person name="Nusbaum C."/>
            <person name="Birren B."/>
        </authorList>
    </citation>
    <scope>NUCLEOTIDE SEQUENCE [LARGE SCALE GENOMIC DNA]</scope>
    <source>
        <strain evidence="2 3">INRA-310</strain>
    </source>
</reference>
<evidence type="ECO:0000313" key="2">
    <source>
        <dbReference type="EMBL" id="ETN20292.1"/>
    </source>
</evidence>
<reference evidence="3" key="1">
    <citation type="submission" date="2011-12" db="EMBL/GenBank/DDBJ databases">
        <authorList>
            <consortium name="The Broad Institute Genome Sequencing Platform"/>
            <person name="Russ C."/>
            <person name="Tyler B."/>
            <person name="Panabieres F."/>
            <person name="Shan W."/>
            <person name="Tripathy S."/>
            <person name="Grunwald N."/>
            <person name="Machado M."/>
            <person name="Young S.K."/>
            <person name="Zeng Q."/>
            <person name="Gargeya S."/>
            <person name="Fitzgerald M."/>
            <person name="Haas B."/>
            <person name="Abouelleil A."/>
            <person name="Alvarado L."/>
            <person name="Arachchi H.M."/>
            <person name="Berlin A."/>
            <person name="Chapman S.B."/>
            <person name="Gearin G."/>
            <person name="Goldberg J."/>
            <person name="Griggs A."/>
            <person name="Gujja S."/>
            <person name="Hansen M."/>
            <person name="Heiman D."/>
            <person name="Howarth C."/>
            <person name="Larimer J."/>
            <person name="Lui A."/>
            <person name="MacDonald P.J.P."/>
            <person name="McCowen C."/>
            <person name="Montmayeur A."/>
            <person name="Murphy C."/>
            <person name="Neiman D."/>
            <person name="Pearson M."/>
            <person name="Priest M."/>
            <person name="Roberts A."/>
            <person name="Saif S."/>
            <person name="Shea T."/>
            <person name="Sisk P."/>
            <person name="Stolte C."/>
            <person name="Sykes S."/>
            <person name="Wortman J."/>
            <person name="Nusbaum C."/>
            <person name="Birren B."/>
        </authorList>
    </citation>
    <scope>NUCLEOTIDE SEQUENCE [LARGE SCALE GENOMIC DNA]</scope>
    <source>
        <strain evidence="3">INRA-310</strain>
    </source>
</reference>
<dbReference type="GeneID" id="20189867"/>
<dbReference type="VEuPathDB" id="FungiDB:PPTG_21268"/>
<dbReference type="RefSeq" id="XP_008894769.1">
    <property type="nucleotide sequence ID" value="XM_008896521.1"/>
</dbReference>